<reference evidence="4 5" key="1">
    <citation type="submission" date="2019-06" db="EMBL/GenBank/DDBJ databases">
        <title>Genome sequence of Litorilinea aerophila BAA-2444.</title>
        <authorList>
            <person name="Maclea K.S."/>
            <person name="Maurais E.G."/>
            <person name="Iannazzi L.C."/>
        </authorList>
    </citation>
    <scope>NUCLEOTIDE SEQUENCE [LARGE SCALE GENOMIC DNA]</scope>
    <source>
        <strain evidence="4 5">ATCC BAA-2444</strain>
    </source>
</reference>
<dbReference type="InParanoid" id="A0A540V9D9"/>
<dbReference type="InterPro" id="IPR012347">
    <property type="entry name" value="Ferritin-like"/>
</dbReference>
<accession>A0A540V9D9</accession>
<dbReference type="GO" id="GO:0008199">
    <property type="term" value="F:ferric iron binding"/>
    <property type="evidence" value="ECO:0007669"/>
    <property type="project" value="InterPro"/>
</dbReference>
<proteinExistence type="inferred from homology"/>
<dbReference type="PRINTS" id="PR01346">
    <property type="entry name" value="HELNAPAPROT"/>
</dbReference>
<dbReference type="Gene3D" id="1.20.1260.10">
    <property type="match status" value="1"/>
</dbReference>
<name>A0A540V9D9_9CHLR</name>
<protein>
    <submittedName>
        <fullName evidence="4">DNA starvation/stationary phase protection protein</fullName>
    </submittedName>
</protein>
<dbReference type="PANTHER" id="PTHR42932">
    <property type="entry name" value="GENERAL STRESS PROTEIN 20U"/>
    <property type="match status" value="1"/>
</dbReference>
<comment type="similarity">
    <text evidence="1 2">Belongs to the Dps family.</text>
</comment>
<evidence type="ECO:0000313" key="4">
    <source>
        <dbReference type="EMBL" id="TQE93342.1"/>
    </source>
</evidence>
<evidence type="ECO:0000313" key="5">
    <source>
        <dbReference type="Proteomes" id="UP000317371"/>
    </source>
</evidence>
<evidence type="ECO:0000256" key="2">
    <source>
        <dbReference type="RuleBase" id="RU003875"/>
    </source>
</evidence>
<comment type="caution">
    <text evidence="4">The sequence shown here is derived from an EMBL/GenBank/DDBJ whole genome shotgun (WGS) entry which is preliminary data.</text>
</comment>
<feature type="domain" description="Ferritin/DPS" evidence="3">
    <location>
        <begin position="30"/>
        <end position="168"/>
    </location>
</feature>
<dbReference type="PIRSF" id="PIRSF005900">
    <property type="entry name" value="Dps"/>
    <property type="match status" value="1"/>
</dbReference>
<dbReference type="InterPro" id="IPR002177">
    <property type="entry name" value="DPS_DNA-bd"/>
</dbReference>
<dbReference type="Proteomes" id="UP000317371">
    <property type="component" value="Unassembled WGS sequence"/>
</dbReference>
<dbReference type="SUPFAM" id="SSF47240">
    <property type="entry name" value="Ferritin-like"/>
    <property type="match status" value="1"/>
</dbReference>
<dbReference type="InterPro" id="IPR008331">
    <property type="entry name" value="Ferritin_DPS_dom"/>
</dbReference>
<dbReference type="AlphaFoldDB" id="A0A540V9D9"/>
<evidence type="ECO:0000256" key="1">
    <source>
        <dbReference type="ARBA" id="ARBA00009497"/>
    </source>
</evidence>
<dbReference type="OrthoDB" id="9797023at2"/>
<dbReference type="InterPro" id="IPR009078">
    <property type="entry name" value="Ferritin-like_SF"/>
</dbReference>
<dbReference type="FunCoup" id="A0A540V9D9">
    <property type="interactions" value="128"/>
</dbReference>
<keyword evidence="5" id="KW-1185">Reference proteome</keyword>
<dbReference type="Pfam" id="PF00210">
    <property type="entry name" value="Ferritin"/>
    <property type="match status" value="1"/>
</dbReference>
<gene>
    <name evidence="4" type="ORF">FKZ61_21790</name>
</gene>
<sequence>MATKTKERLQSTDVVKAMGMETDQAKGVVQILSRVLADIQVLYVKTLNYHWNIVGPAFYSIHELLEEQYNALKQAGDQVAERIRMYGQPVIGSMKAFQAHATLQEKTEVQLLEIDSIQELADDHEAVVAALRQDITTCSEEYEDEGAADLLTALLQEHQKMAWMLRSIARS</sequence>
<organism evidence="4 5">
    <name type="scientific">Litorilinea aerophila</name>
    <dbReference type="NCBI Taxonomy" id="1204385"/>
    <lineage>
        <taxon>Bacteria</taxon>
        <taxon>Bacillati</taxon>
        <taxon>Chloroflexota</taxon>
        <taxon>Caldilineae</taxon>
        <taxon>Caldilineales</taxon>
        <taxon>Caldilineaceae</taxon>
        <taxon>Litorilinea</taxon>
    </lineage>
</organism>
<evidence type="ECO:0000259" key="3">
    <source>
        <dbReference type="Pfam" id="PF00210"/>
    </source>
</evidence>
<dbReference type="EMBL" id="VIGC01000042">
    <property type="protein sequence ID" value="TQE93342.1"/>
    <property type="molecule type" value="Genomic_DNA"/>
</dbReference>
<dbReference type="RefSeq" id="WP_141612285.1">
    <property type="nucleotide sequence ID" value="NZ_VIGC02000042.1"/>
</dbReference>
<dbReference type="CDD" id="cd01043">
    <property type="entry name" value="DPS"/>
    <property type="match status" value="1"/>
</dbReference>
<dbReference type="PANTHER" id="PTHR42932:SF1">
    <property type="entry name" value="GENERAL STRESS PROTEIN 20U"/>
    <property type="match status" value="1"/>
</dbReference>